<organism evidence="4 5">
    <name type="scientific">Neocallimastix californiae</name>
    <dbReference type="NCBI Taxonomy" id="1754190"/>
    <lineage>
        <taxon>Eukaryota</taxon>
        <taxon>Fungi</taxon>
        <taxon>Fungi incertae sedis</taxon>
        <taxon>Chytridiomycota</taxon>
        <taxon>Chytridiomycota incertae sedis</taxon>
        <taxon>Neocallimastigomycetes</taxon>
        <taxon>Neocallimastigales</taxon>
        <taxon>Neocallimastigaceae</taxon>
        <taxon>Neocallimastix</taxon>
    </lineage>
</organism>
<dbReference type="InterPro" id="IPR016181">
    <property type="entry name" value="Acyl_CoA_acyltransferase"/>
</dbReference>
<dbReference type="Proteomes" id="UP000193920">
    <property type="component" value="Unassembled WGS sequence"/>
</dbReference>
<feature type="domain" description="N-acetyltransferase" evidence="3">
    <location>
        <begin position="4"/>
        <end position="172"/>
    </location>
</feature>
<dbReference type="InterPro" id="IPR000182">
    <property type="entry name" value="GNAT_dom"/>
</dbReference>
<comment type="caution">
    <text evidence="4">The sequence shown here is derived from an EMBL/GenBank/DDBJ whole genome shotgun (WGS) entry which is preliminary data.</text>
</comment>
<keyword evidence="1 4" id="KW-0808">Transferase</keyword>
<proteinExistence type="predicted"/>
<gene>
    <name evidence="4" type="ORF">LY90DRAFT_663577</name>
</gene>
<keyword evidence="5" id="KW-1185">Reference proteome</keyword>
<name>A0A1Y2FKQ4_9FUNG</name>
<dbReference type="PROSITE" id="PS51186">
    <property type="entry name" value="GNAT"/>
    <property type="match status" value="1"/>
</dbReference>
<dbReference type="OrthoDB" id="2129362at2759"/>
<dbReference type="PANTHER" id="PTHR43072:SF23">
    <property type="entry name" value="UPF0039 PROTEIN C11D3.02C"/>
    <property type="match status" value="1"/>
</dbReference>
<dbReference type="Gene3D" id="3.40.630.30">
    <property type="match status" value="1"/>
</dbReference>
<evidence type="ECO:0000313" key="4">
    <source>
        <dbReference type="EMBL" id="ORY84550.1"/>
    </source>
</evidence>
<accession>A0A1Y2FKQ4</accession>
<protein>
    <submittedName>
        <fullName evidence="4">Acyl-CoA N-acyltransferase</fullName>
    </submittedName>
</protein>
<evidence type="ECO:0000256" key="2">
    <source>
        <dbReference type="ARBA" id="ARBA00023315"/>
    </source>
</evidence>
<dbReference type="SUPFAM" id="SSF55729">
    <property type="entry name" value="Acyl-CoA N-acyltransferases (Nat)"/>
    <property type="match status" value="1"/>
</dbReference>
<dbReference type="GO" id="GO:0016747">
    <property type="term" value="F:acyltransferase activity, transferring groups other than amino-acyl groups"/>
    <property type="evidence" value="ECO:0007669"/>
    <property type="project" value="InterPro"/>
</dbReference>
<dbReference type="CDD" id="cd04301">
    <property type="entry name" value="NAT_SF"/>
    <property type="match status" value="1"/>
</dbReference>
<dbReference type="STRING" id="1754190.A0A1Y2FKQ4"/>
<dbReference type="EMBL" id="MCOG01000005">
    <property type="protein sequence ID" value="ORY84550.1"/>
    <property type="molecule type" value="Genomic_DNA"/>
</dbReference>
<dbReference type="PANTHER" id="PTHR43072">
    <property type="entry name" value="N-ACETYLTRANSFERASE"/>
    <property type="match status" value="1"/>
</dbReference>
<reference evidence="4 5" key="1">
    <citation type="submission" date="2016-08" db="EMBL/GenBank/DDBJ databases">
        <title>A Parts List for Fungal Cellulosomes Revealed by Comparative Genomics.</title>
        <authorList>
            <consortium name="DOE Joint Genome Institute"/>
            <person name="Haitjema C.H."/>
            <person name="Gilmore S.P."/>
            <person name="Henske J.K."/>
            <person name="Solomon K.V."/>
            <person name="De Groot R."/>
            <person name="Kuo A."/>
            <person name="Mondo S.J."/>
            <person name="Salamov A.A."/>
            <person name="Labutti K."/>
            <person name="Zhao Z."/>
            <person name="Chiniquy J."/>
            <person name="Barry K."/>
            <person name="Brewer H.M."/>
            <person name="Purvine S.O."/>
            <person name="Wright A.T."/>
            <person name="Boxma B."/>
            <person name="Van Alen T."/>
            <person name="Hackstein J.H."/>
            <person name="Baker S.E."/>
            <person name="Grigoriev I.V."/>
            <person name="O'Malley M.A."/>
        </authorList>
    </citation>
    <scope>NUCLEOTIDE SEQUENCE [LARGE SCALE GENOMIC DNA]</scope>
    <source>
        <strain evidence="4 5">G1</strain>
    </source>
</reference>
<evidence type="ECO:0000259" key="3">
    <source>
        <dbReference type="PROSITE" id="PS51186"/>
    </source>
</evidence>
<dbReference type="AlphaFoldDB" id="A0A1Y2FKQ4"/>
<evidence type="ECO:0000313" key="5">
    <source>
        <dbReference type="Proteomes" id="UP000193920"/>
    </source>
</evidence>
<evidence type="ECO:0000256" key="1">
    <source>
        <dbReference type="ARBA" id="ARBA00022679"/>
    </source>
</evidence>
<keyword evidence="2 4" id="KW-0012">Acyltransferase</keyword>
<dbReference type="Pfam" id="PF13420">
    <property type="entry name" value="Acetyltransf_4"/>
    <property type="match status" value="1"/>
</dbReference>
<sequence>MSNITIRKAELSDAESILKIYEYYVLNTVITFEYTVPTVDEFRSRMERTLKKYPYIVAEKDGEIIGYAYTGPFVGKKAYDWCVETTIYIKHNCTNNGLGKRFYQIIENISRAQNIITLYACIGYPEIEDEYLTNNSVQFHSHIGFKKIGEFKNCGYKFDRWYHMVWMGKTIAEFNPHPDPVIPFPQFPSEKLLELGLYLSLLLNYNFILHKSAFRTRTCLIISHLFFKMAYYI</sequence>